<proteinExistence type="predicted"/>
<comment type="caution">
    <text evidence="1">The sequence shown here is derived from an EMBL/GenBank/DDBJ whole genome shotgun (WGS) entry which is preliminary data.</text>
</comment>
<gene>
    <name evidence="1" type="ORF">OC846_002493</name>
</gene>
<keyword evidence="2" id="KW-1185">Reference proteome</keyword>
<protein>
    <recommendedName>
        <fullName evidence="3">Glutathione S-transferase</fullName>
    </recommendedName>
</protein>
<feature type="non-terminal residue" evidence="1">
    <location>
        <position position="1"/>
    </location>
</feature>
<sequence length="114" mass="12771">YFIKDKIGQARFDSFISLSQEQKEEKVAHAIKHLGLFETMLAAGKSASKWLAGGEDPTHADACLFGFYVFSRGAGEHCKAIWHSDQTPSKVKQWVDDMLAWLGEDLVKDFVPLP</sequence>
<evidence type="ECO:0008006" key="3">
    <source>
        <dbReference type="Google" id="ProtNLM"/>
    </source>
</evidence>
<dbReference type="EMBL" id="JAPDMZ010000050">
    <property type="protein sequence ID" value="KAK0553444.1"/>
    <property type="molecule type" value="Genomic_DNA"/>
</dbReference>
<dbReference type="Proteomes" id="UP001176517">
    <property type="component" value="Unassembled WGS sequence"/>
</dbReference>
<dbReference type="AlphaFoldDB" id="A0AAN6GR92"/>
<evidence type="ECO:0000313" key="2">
    <source>
        <dbReference type="Proteomes" id="UP001176517"/>
    </source>
</evidence>
<name>A0AAN6GR92_9BASI</name>
<evidence type="ECO:0000313" key="1">
    <source>
        <dbReference type="EMBL" id="KAK0553444.1"/>
    </source>
</evidence>
<dbReference type="Gene3D" id="1.20.1050.10">
    <property type="match status" value="1"/>
</dbReference>
<accession>A0AAN6GR92</accession>
<reference evidence="1" key="1">
    <citation type="journal article" date="2023" name="PhytoFront">
        <title>Draft Genome Resources of Seven Strains of Tilletia horrida, Causal Agent of Kernel Smut of Rice.</title>
        <authorList>
            <person name="Khanal S."/>
            <person name="Antony Babu S."/>
            <person name="Zhou X.G."/>
        </authorList>
    </citation>
    <scope>NUCLEOTIDE SEQUENCE</scope>
    <source>
        <strain evidence="1">TX6</strain>
    </source>
</reference>
<dbReference type="InterPro" id="IPR036282">
    <property type="entry name" value="Glutathione-S-Trfase_C_sf"/>
</dbReference>
<organism evidence="1 2">
    <name type="scientific">Tilletia horrida</name>
    <dbReference type="NCBI Taxonomy" id="155126"/>
    <lineage>
        <taxon>Eukaryota</taxon>
        <taxon>Fungi</taxon>
        <taxon>Dikarya</taxon>
        <taxon>Basidiomycota</taxon>
        <taxon>Ustilaginomycotina</taxon>
        <taxon>Exobasidiomycetes</taxon>
        <taxon>Tilletiales</taxon>
        <taxon>Tilletiaceae</taxon>
        <taxon>Tilletia</taxon>
    </lineage>
</organism>
<dbReference type="SUPFAM" id="SSF47616">
    <property type="entry name" value="GST C-terminal domain-like"/>
    <property type="match status" value="1"/>
</dbReference>